<dbReference type="GO" id="GO:0030134">
    <property type="term" value="C:COPII-coated ER to Golgi transport vesicle"/>
    <property type="evidence" value="ECO:0007669"/>
    <property type="project" value="TreeGrafter"/>
</dbReference>
<keyword evidence="4 7" id="KW-1133">Transmembrane helix</keyword>
<dbReference type="GO" id="GO:0000139">
    <property type="term" value="C:Golgi membrane"/>
    <property type="evidence" value="ECO:0007669"/>
    <property type="project" value="TreeGrafter"/>
</dbReference>
<sequence>MKIFGIIAVSSLLLLETCSAGLWGSNKVDPIVAEENLPFAPTSKFDYKLSFKKNFYYNGTVPFWSMGGDVFKSDDFIRLSPSVPNTKGFIWSEIPNPYEAWEVEIAFKVTGNNMHGGRGLAFWYTKDREETGPVFGSKDQWDGLSVWLDSANPVTHKPSTMVLLNDGTMAFAAGTDPTKHMLGSCSISYRNTESPAYLKVSYKDNTLSVSMDNGSGAKDYRICVQKSGIKLPTGYYFGVSAASHTPADDHDIYSFETKQLNPPQKLEHPKRPLEEEKKKRGEEFTGIDEEQKKKIEEAEFQMRKLRDQANADDFQGETAVSLAAIYDTQRRAIEHIQIVQLQIEALGAPSPDDAITGQYEKIDLRSLATGGGSGDSGKGSSSSSNIDLSRITDQVRSESKKTADQFDRLTLEQNRKMEDIQTAIARLEASLAVLDKRLLSQSNMMQKKMNEVNIHSAETKGTMSSLLKYIFYAFVAQFLFGIAAYLYWKLRVERNDKKFV</sequence>
<dbReference type="GO" id="GO:0005789">
    <property type="term" value="C:endoplasmic reticulum membrane"/>
    <property type="evidence" value="ECO:0007669"/>
    <property type="project" value="TreeGrafter"/>
</dbReference>
<dbReference type="GO" id="GO:0006888">
    <property type="term" value="P:endoplasmic reticulum to Golgi vesicle-mediated transport"/>
    <property type="evidence" value="ECO:0007669"/>
    <property type="project" value="TreeGrafter"/>
</dbReference>
<accession>A0AAN7D7Q9</accession>
<evidence type="ECO:0000256" key="3">
    <source>
        <dbReference type="ARBA" id="ARBA00022729"/>
    </source>
</evidence>
<dbReference type="InterPro" id="IPR051136">
    <property type="entry name" value="Intracellular_Lectin-GPT"/>
</dbReference>
<name>A0AAN7D7Q9_9FUNG</name>
<dbReference type="InterPro" id="IPR013320">
    <property type="entry name" value="ConA-like_dom_sf"/>
</dbReference>
<feature type="chain" id="PRO_5042848616" description="L-type lectin-like domain-containing protein" evidence="8">
    <location>
        <begin position="21"/>
        <end position="500"/>
    </location>
</feature>
<dbReference type="PANTHER" id="PTHR12223:SF28">
    <property type="entry name" value="LECTIN, MANNOSE BINDING 1 LIKE"/>
    <property type="match status" value="1"/>
</dbReference>
<evidence type="ECO:0000256" key="4">
    <source>
        <dbReference type="ARBA" id="ARBA00022989"/>
    </source>
</evidence>
<evidence type="ECO:0000256" key="8">
    <source>
        <dbReference type="SAM" id="SignalP"/>
    </source>
</evidence>
<organism evidence="10 11">
    <name type="scientific">Mucor velutinosus</name>
    <dbReference type="NCBI Taxonomy" id="708070"/>
    <lineage>
        <taxon>Eukaryota</taxon>
        <taxon>Fungi</taxon>
        <taxon>Fungi incertae sedis</taxon>
        <taxon>Mucoromycota</taxon>
        <taxon>Mucoromycotina</taxon>
        <taxon>Mucoromycetes</taxon>
        <taxon>Mucorales</taxon>
        <taxon>Mucorineae</taxon>
        <taxon>Mucoraceae</taxon>
        <taxon>Mucor</taxon>
    </lineage>
</organism>
<evidence type="ECO:0000259" key="9">
    <source>
        <dbReference type="PROSITE" id="PS51328"/>
    </source>
</evidence>
<evidence type="ECO:0000256" key="7">
    <source>
        <dbReference type="SAM" id="Phobius"/>
    </source>
</evidence>
<dbReference type="PANTHER" id="PTHR12223">
    <property type="entry name" value="VESICULAR MANNOSE-BINDING LECTIN"/>
    <property type="match status" value="1"/>
</dbReference>
<evidence type="ECO:0000256" key="6">
    <source>
        <dbReference type="SAM" id="MobiDB-lite"/>
    </source>
</evidence>
<proteinExistence type="predicted"/>
<dbReference type="RefSeq" id="XP_064677126.1">
    <property type="nucleotide sequence ID" value="XM_064824190.1"/>
</dbReference>
<evidence type="ECO:0000256" key="5">
    <source>
        <dbReference type="ARBA" id="ARBA00023136"/>
    </source>
</evidence>
<feature type="region of interest" description="Disordered" evidence="6">
    <location>
        <begin position="259"/>
        <end position="291"/>
    </location>
</feature>
<evidence type="ECO:0000313" key="10">
    <source>
        <dbReference type="EMBL" id="KAK4510460.1"/>
    </source>
</evidence>
<evidence type="ECO:0000256" key="2">
    <source>
        <dbReference type="ARBA" id="ARBA00022692"/>
    </source>
</evidence>
<comment type="caution">
    <text evidence="10">The sequence shown here is derived from an EMBL/GenBank/DDBJ whole genome shotgun (WGS) entry which is preliminary data.</text>
</comment>
<feature type="compositionally biased region" description="Basic and acidic residues" evidence="6">
    <location>
        <begin position="265"/>
        <end position="291"/>
    </location>
</feature>
<dbReference type="EMBL" id="JASEJX010000033">
    <property type="protein sequence ID" value="KAK4510460.1"/>
    <property type="molecule type" value="Genomic_DNA"/>
</dbReference>
<dbReference type="SUPFAM" id="SSF49899">
    <property type="entry name" value="Concanavalin A-like lectins/glucanases"/>
    <property type="match status" value="1"/>
</dbReference>
<dbReference type="Gene3D" id="2.60.120.200">
    <property type="match status" value="1"/>
</dbReference>
<evidence type="ECO:0000256" key="1">
    <source>
        <dbReference type="ARBA" id="ARBA00004479"/>
    </source>
</evidence>
<reference evidence="10 11" key="1">
    <citation type="submission" date="2022-11" db="EMBL/GenBank/DDBJ databases">
        <title>Mucor velutinosus strain NIH1002 WGS.</title>
        <authorList>
            <person name="Subramanian P."/>
            <person name="Mullikin J.C."/>
            <person name="Segre J.A."/>
            <person name="Zelazny A.M."/>
        </authorList>
    </citation>
    <scope>NUCLEOTIDE SEQUENCE [LARGE SCALE GENOMIC DNA]</scope>
    <source>
        <strain evidence="10 11">NIH1002</strain>
    </source>
</reference>
<dbReference type="GeneID" id="89948576"/>
<keyword evidence="3 8" id="KW-0732">Signal</keyword>
<protein>
    <recommendedName>
        <fullName evidence="9">L-type lectin-like domain-containing protein</fullName>
    </recommendedName>
</protein>
<dbReference type="AlphaFoldDB" id="A0AAN7D7Q9"/>
<dbReference type="InterPro" id="IPR005052">
    <property type="entry name" value="Lectin_leg"/>
</dbReference>
<feature type="domain" description="L-type lectin-like" evidence="9">
    <location>
        <begin position="39"/>
        <end position="260"/>
    </location>
</feature>
<keyword evidence="5 7" id="KW-0472">Membrane</keyword>
<feature type="transmembrane region" description="Helical" evidence="7">
    <location>
        <begin position="469"/>
        <end position="488"/>
    </location>
</feature>
<gene>
    <name evidence="10" type="ORF">ATC70_004890</name>
</gene>
<dbReference type="PROSITE" id="PS51328">
    <property type="entry name" value="L_LECTIN_LIKE"/>
    <property type="match status" value="1"/>
</dbReference>
<feature type="region of interest" description="Disordered" evidence="6">
    <location>
        <begin position="366"/>
        <end position="399"/>
    </location>
</feature>
<keyword evidence="11" id="KW-1185">Reference proteome</keyword>
<feature type="signal peptide" evidence="8">
    <location>
        <begin position="1"/>
        <end position="20"/>
    </location>
</feature>
<dbReference type="GO" id="GO:0005793">
    <property type="term" value="C:endoplasmic reticulum-Golgi intermediate compartment"/>
    <property type="evidence" value="ECO:0007669"/>
    <property type="project" value="TreeGrafter"/>
</dbReference>
<dbReference type="Proteomes" id="UP001304243">
    <property type="component" value="Unassembled WGS sequence"/>
</dbReference>
<evidence type="ECO:0000313" key="11">
    <source>
        <dbReference type="Proteomes" id="UP001304243"/>
    </source>
</evidence>
<keyword evidence="2 7" id="KW-0812">Transmembrane</keyword>
<dbReference type="Pfam" id="PF03388">
    <property type="entry name" value="Lectin_leg-like"/>
    <property type="match status" value="1"/>
</dbReference>
<comment type="subcellular location">
    <subcellularLocation>
        <location evidence="1">Membrane</location>
        <topology evidence="1">Single-pass type I membrane protein</topology>
    </subcellularLocation>
</comment>
<dbReference type="GO" id="GO:0005537">
    <property type="term" value="F:D-mannose binding"/>
    <property type="evidence" value="ECO:0007669"/>
    <property type="project" value="TreeGrafter"/>
</dbReference>